<dbReference type="InterPro" id="IPR011009">
    <property type="entry name" value="Kinase-like_dom_sf"/>
</dbReference>
<dbReference type="Proteomes" id="UP000027265">
    <property type="component" value="Unassembled WGS sequence"/>
</dbReference>
<feature type="non-terminal residue" evidence="1">
    <location>
        <position position="1"/>
    </location>
</feature>
<dbReference type="STRING" id="933084.A0A067QK28"/>
<evidence type="ECO:0008006" key="3">
    <source>
        <dbReference type="Google" id="ProtNLM"/>
    </source>
</evidence>
<gene>
    <name evidence="1" type="ORF">JAAARDRAFT_693902</name>
</gene>
<proteinExistence type="predicted"/>
<accession>A0A067QK28</accession>
<sequence>INATVIHPITPFTTSQVVVCRFDAEHNPTTSPSSLAVLKVYDPRFFIDRYPTRLSLQHPWSYEAEAAAASTRQSQYLTVTSGECPECPSYNDSPAAWEEFYFRHAEYAFQAEVKAYDMLSNWQGRTILYYLSSGALSVATPSSPRTIIPRILFLKYLPDVVTLNDIDPQRITRPLLRSLFETAEAFASLGLIHTDLHGGNILLMPGEHLVHACIIDFGCSFVCQEESDEEWEFLVAQNSDVRAVQVSLKRVGYRDFSWVLEDEHRGHPRVIRKTR</sequence>
<protein>
    <recommendedName>
        <fullName evidence="3">Aminoglycoside phosphotransferase domain-containing protein</fullName>
    </recommendedName>
</protein>
<dbReference type="AlphaFoldDB" id="A0A067QK28"/>
<dbReference type="OrthoDB" id="3269050at2759"/>
<name>A0A067QK28_9AGAM</name>
<evidence type="ECO:0000313" key="1">
    <source>
        <dbReference type="EMBL" id="KDQ62941.1"/>
    </source>
</evidence>
<evidence type="ECO:0000313" key="2">
    <source>
        <dbReference type="Proteomes" id="UP000027265"/>
    </source>
</evidence>
<organism evidence="1 2">
    <name type="scientific">Jaapia argillacea MUCL 33604</name>
    <dbReference type="NCBI Taxonomy" id="933084"/>
    <lineage>
        <taxon>Eukaryota</taxon>
        <taxon>Fungi</taxon>
        <taxon>Dikarya</taxon>
        <taxon>Basidiomycota</taxon>
        <taxon>Agaricomycotina</taxon>
        <taxon>Agaricomycetes</taxon>
        <taxon>Agaricomycetidae</taxon>
        <taxon>Jaapiales</taxon>
        <taxon>Jaapiaceae</taxon>
        <taxon>Jaapia</taxon>
    </lineage>
</organism>
<keyword evidence="2" id="KW-1185">Reference proteome</keyword>
<dbReference type="HOGENOM" id="CLU_054599_1_0_1"/>
<dbReference type="EMBL" id="KL197710">
    <property type="protein sequence ID" value="KDQ62941.1"/>
    <property type="molecule type" value="Genomic_DNA"/>
</dbReference>
<dbReference type="Gene3D" id="1.10.510.10">
    <property type="entry name" value="Transferase(Phosphotransferase) domain 1"/>
    <property type="match status" value="1"/>
</dbReference>
<dbReference type="SUPFAM" id="SSF56112">
    <property type="entry name" value="Protein kinase-like (PK-like)"/>
    <property type="match status" value="1"/>
</dbReference>
<dbReference type="InParanoid" id="A0A067QK28"/>
<reference evidence="2" key="1">
    <citation type="journal article" date="2014" name="Proc. Natl. Acad. Sci. U.S.A.">
        <title>Extensive sampling of basidiomycete genomes demonstrates inadequacy of the white-rot/brown-rot paradigm for wood decay fungi.</title>
        <authorList>
            <person name="Riley R."/>
            <person name="Salamov A.A."/>
            <person name="Brown D.W."/>
            <person name="Nagy L.G."/>
            <person name="Floudas D."/>
            <person name="Held B.W."/>
            <person name="Levasseur A."/>
            <person name="Lombard V."/>
            <person name="Morin E."/>
            <person name="Otillar R."/>
            <person name="Lindquist E.A."/>
            <person name="Sun H."/>
            <person name="LaButti K.M."/>
            <person name="Schmutz J."/>
            <person name="Jabbour D."/>
            <person name="Luo H."/>
            <person name="Baker S.E."/>
            <person name="Pisabarro A.G."/>
            <person name="Walton J.D."/>
            <person name="Blanchette R.A."/>
            <person name="Henrissat B."/>
            <person name="Martin F."/>
            <person name="Cullen D."/>
            <person name="Hibbett D.S."/>
            <person name="Grigoriev I.V."/>
        </authorList>
    </citation>
    <scope>NUCLEOTIDE SEQUENCE [LARGE SCALE GENOMIC DNA]</scope>
    <source>
        <strain evidence="2">MUCL 33604</strain>
    </source>
</reference>